<keyword evidence="2" id="KW-1185">Reference proteome</keyword>
<protein>
    <recommendedName>
        <fullName evidence="3">Ribosome-binding factor A</fullName>
    </recommendedName>
</protein>
<dbReference type="KEGG" id="naci:NUH88_10515"/>
<proteinExistence type="predicted"/>
<reference evidence="1" key="1">
    <citation type="submission" date="2022-08" db="EMBL/GenBank/DDBJ databases">
        <title>Nisaea acidiphila sp. nov., isolated from a marine algal debris and emended description of the genus Nisaea Urios et al. 2008.</title>
        <authorList>
            <person name="Kwon K."/>
        </authorList>
    </citation>
    <scope>NUCLEOTIDE SEQUENCE</scope>
    <source>
        <strain evidence="1">MEBiC11861</strain>
    </source>
</reference>
<accession>A0A9J7AWD6</accession>
<evidence type="ECO:0000313" key="2">
    <source>
        <dbReference type="Proteomes" id="UP001060336"/>
    </source>
</evidence>
<organism evidence="1 2">
    <name type="scientific">Nisaea acidiphila</name>
    <dbReference type="NCBI Taxonomy" id="1862145"/>
    <lineage>
        <taxon>Bacteria</taxon>
        <taxon>Pseudomonadati</taxon>
        <taxon>Pseudomonadota</taxon>
        <taxon>Alphaproteobacteria</taxon>
        <taxon>Rhodospirillales</taxon>
        <taxon>Thalassobaculaceae</taxon>
        <taxon>Nisaea</taxon>
    </lineage>
</organism>
<evidence type="ECO:0000313" key="1">
    <source>
        <dbReference type="EMBL" id="UUX52115.1"/>
    </source>
</evidence>
<gene>
    <name evidence="1" type="ORF">NUH88_10515</name>
</gene>
<name>A0A9J7AWD6_9PROT</name>
<dbReference type="Proteomes" id="UP001060336">
    <property type="component" value="Chromosome"/>
</dbReference>
<sequence length="51" mass="5815">MTLRTVPRMRFIIDTAFESANRINEMFQDPVVRADLEADRDEDGEEDGNGA</sequence>
<evidence type="ECO:0008006" key="3">
    <source>
        <dbReference type="Google" id="ProtNLM"/>
    </source>
</evidence>
<dbReference type="AlphaFoldDB" id="A0A9J7AWD6"/>
<dbReference type="EMBL" id="CP102480">
    <property type="protein sequence ID" value="UUX52115.1"/>
    <property type="molecule type" value="Genomic_DNA"/>
</dbReference>